<dbReference type="InterPro" id="IPR040475">
    <property type="entry name" value="SGBP_B_XBD"/>
</dbReference>
<feature type="domain" description="Surface glycan-binding protein B xyloglucan binding" evidence="1">
    <location>
        <begin position="218"/>
        <end position="406"/>
    </location>
</feature>
<gene>
    <name evidence="2" type="ORF">GCM10023149_30390</name>
</gene>
<dbReference type="InterPro" id="IPR013783">
    <property type="entry name" value="Ig-like_fold"/>
</dbReference>
<dbReference type="SUPFAM" id="SSF81296">
    <property type="entry name" value="E set domains"/>
    <property type="match status" value="1"/>
</dbReference>
<dbReference type="RefSeq" id="WP_345211971.1">
    <property type="nucleotide sequence ID" value="NZ_BAABFT010000007.1"/>
</dbReference>
<accession>A0ABP8GNC0</accession>
<name>A0ABP8GNC0_9SPHI</name>
<protein>
    <recommendedName>
        <fullName evidence="1">Surface glycan-binding protein B xyloglucan binding domain-containing protein</fullName>
    </recommendedName>
</protein>
<dbReference type="EMBL" id="BAABFT010000007">
    <property type="protein sequence ID" value="GAA4327147.1"/>
    <property type="molecule type" value="Genomic_DNA"/>
</dbReference>
<dbReference type="Gene3D" id="2.60.40.10">
    <property type="entry name" value="Immunoglobulins"/>
    <property type="match status" value="2"/>
</dbReference>
<organism evidence="2 3">
    <name type="scientific">Mucilaginibacter gynuensis</name>
    <dbReference type="NCBI Taxonomy" id="1302236"/>
    <lineage>
        <taxon>Bacteria</taxon>
        <taxon>Pseudomonadati</taxon>
        <taxon>Bacteroidota</taxon>
        <taxon>Sphingobacteriia</taxon>
        <taxon>Sphingobacteriales</taxon>
        <taxon>Sphingobacteriaceae</taxon>
        <taxon>Mucilaginibacter</taxon>
    </lineage>
</organism>
<proteinExistence type="predicted"/>
<comment type="caution">
    <text evidence="2">The sequence shown here is derived from an EMBL/GenBank/DDBJ whole genome shotgun (WGS) entry which is preliminary data.</text>
</comment>
<evidence type="ECO:0000259" key="1">
    <source>
        <dbReference type="Pfam" id="PF18329"/>
    </source>
</evidence>
<dbReference type="Pfam" id="PF18329">
    <property type="entry name" value="SGBP_B_XBD"/>
    <property type="match status" value="1"/>
</dbReference>
<evidence type="ECO:0000313" key="2">
    <source>
        <dbReference type="EMBL" id="GAA4327147.1"/>
    </source>
</evidence>
<sequence length="409" mass="43829">MKKSKYYTKSYRMLTLLVMVLFIQLGCKKDDNNVSKGTPVITAIRNYVASPGDSLLSSVGTGKWVVISGRNLKGALSISFDGVKGAFNDAWFSDTSAIALIPAVIAFPSVPSDKLNTIEYVTNHGQTTFSFSIVPPAPSISGVSNENANAGDSVKINGFNFFFIKKVTYAGVDITGYRASNDGTNITLPVPAGLTTGGTVSVTTNSGGDTSAFIVHNYTTGVFNNWDNINTYPWGSDTKNSSTDFPGNNGNYNVITASNLAPNNFEWYAGGRGVNMGEGQWVPAADINAPLSSYAVKFEISVPKTKPWTNGSIYVAVNYSFNFIGVYTPWKNANGSTTPFITDGWMTVTIPLSNFRKDNGSGDPVGSITELVGASGRNGMNIWFINDTSKPVTEFTAAIDNIRVVKIVK</sequence>
<dbReference type="InterPro" id="IPR014756">
    <property type="entry name" value="Ig_E-set"/>
</dbReference>
<evidence type="ECO:0000313" key="3">
    <source>
        <dbReference type="Proteomes" id="UP001500582"/>
    </source>
</evidence>
<dbReference type="Proteomes" id="UP001500582">
    <property type="component" value="Unassembled WGS sequence"/>
</dbReference>
<reference evidence="3" key="1">
    <citation type="journal article" date="2019" name="Int. J. Syst. Evol. Microbiol.">
        <title>The Global Catalogue of Microorganisms (GCM) 10K type strain sequencing project: providing services to taxonomists for standard genome sequencing and annotation.</title>
        <authorList>
            <consortium name="The Broad Institute Genomics Platform"/>
            <consortium name="The Broad Institute Genome Sequencing Center for Infectious Disease"/>
            <person name="Wu L."/>
            <person name="Ma J."/>
        </authorList>
    </citation>
    <scope>NUCLEOTIDE SEQUENCE [LARGE SCALE GENOMIC DNA]</scope>
    <source>
        <strain evidence="3">JCM 17705</strain>
    </source>
</reference>
<keyword evidence="3" id="KW-1185">Reference proteome</keyword>